<evidence type="ECO:0000313" key="2">
    <source>
        <dbReference type="EMBL" id="UWN56794.1"/>
    </source>
</evidence>
<keyword evidence="3" id="KW-1185">Reference proteome</keyword>
<accession>A0ABY5UY04</accession>
<reference evidence="1" key="1">
    <citation type="journal article" date="2022" name="Cell">
        <title>Design, construction, and in vivo augmentation of a complex gut microbiome.</title>
        <authorList>
            <person name="Cheng A.G."/>
            <person name="Ho P.Y."/>
            <person name="Aranda-Diaz A."/>
            <person name="Jain S."/>
            <person name="Yu F.B."/>
            <person name="Meng X."/>
            <person name="Wang M."/>
            <person name="Iakiviak M."/>
            <person name="Nagashima K."/>
            <person name="Zhao A."/>
            <person name="Murugkar P."/>
            <person name="Patil A."/>
            <person name="Atabakhsh K."/>
            <person name="Weakley A."/>
            <person name="Yan J."/>
            <person name="Brumbaugh A.R."/>
            <person name="Higginbottom S."/>
            <person name="Dimas A."/>
            <person name="Shiver A.L."/>
            <person name="Deutschbauer A."/>
            <person name="Neff N."/>
            <person name="Sonnenburg J.L."/>
            <person name="Huang K.C."/>
            <person name="Fischbach M.A."/>
        </authorList>
    </citation>
    <scope>NUCLEOTIDE SEQUENCE</scope>
    <source>
        <strain evidence="1">AP11</strain>
    </source>
</reference>
<evidence type="ECO:0000313" key="1">
    <source>
        <dbReference type="EMBL" id="UWN56693.1"/>
    </source>
</evidence>
<dbReference type="RefSeq" id="WP_019246940.1">
    <property type="nucleotide sequence ID" value="NZ_CAPH01000024.1"/>
</dbReference>
<sequence>MKSRPLTYLLLVVALGIWGVVAWKLFFSGPKPAASDPAAVPVARNNPRADIDTLRLDYPDPFLRAVATRPSVPASTSAKAPVRSKAKNERPAAKLACTGRIRKEGTDRYLISIDGRNHLLRQGESAGGFRLHAVGADSLWLAADGRKYGLKIP</sequence>
<dbReference type="EMBL" id="CP102294">
    <property type="protein sequence ID" value="UWN56693.1"/>
    <property type="molecule type" value="Genomic_DNA"/>
</dbReference>
<dbReference type="EMBL" id="CP102294">
    <property type="protein sequence ID" value="UWN56794.1"/>
    <property type="molecule type" value="Genomic_DNA"/>
</dbReference>
<evidence type="ECO:0000313" key="3">
    <source>
        <dbReference type="Proteomes" id="UP001059295"/>
    </source>
</evidence>
<name>A0ABY5UY04_9BACT</name>
<organism evidence="1 3">
    <name type="scientific">Alistipes ihumii AP11</name>
    <dbReference type="NCBI Taxonomy" id="1211813"/>
    <lineage>
        <taxon>Bacteria</taxon>
        <taxon>Pseudomonadati</taxon>
        <taxon>Bacteroidota</taxon>
        <taxon>Bacteroidia</taxon>
        <taxon>Bacteroidales</taxon>
        <taxon>Rikenellaceae</taxon>
        <taxon>Alistipes</taxon>
    </lineage>
</organism>
<dbReference type="Proteomes" id="UP001059295">
    <property type="component" value="Chromosome"/>
</dbReference>
<evidence type="ECO:0008006" key="4">
    <source>
        <dbReference type="Google" id="ProtNLM"/>
    </source>
</evidence>
<gene>
    <name evidence="1" type="ORF">NQ491_08545</name>
    <name evidence="2" type="ORF">NQ491_09065</name>
</gene>
<dbReference type="GeneID" id="82891881"/>
<protein>
    <recommendedName>
        <fullName evidence="4">Type II secretion system protein GspC N-terminal domain-containing protein</fullName>
    </recommendedName>
</protein>
<proteinExistence type="predicted"/>